<evidence type="ECO:0000256" key="5">
    <source>
        <dbReference type="SAM" id="SignalP"/>
    </source>
</evidence>
<name>A0A369CCY3_9GAMM</name>
<dbReference type="AlphaFoldDB" id="A0A369CCY3"/>
<feature type="domain" description="MucB/RseB C-terminal" evidence="7">
    <location>
        <begin position="229"/>
        <end position="324"/>
    </location>
</feature>
<dbReference type="PIRSF" id="PIRSF005427">
    <property type="entry name" value="RseB"/>
    <property type="match status" value="1"/>
</dbReference>
<evidence type="ECO:0000313" key="8">
    <source>
        <dbReference type="EMBL" id="RCX31860.1"/>
    </source>
</evidence>
<dbReference type="CDD" id="cd16327">
    <property type="entry name" value="RseB"/>
    <property type="match status" value="1"/>
</dbReference>
<evidence type="ECO:0000256" key="2">
    <source>
        <dbReference type="ARBA" id="ARBA00008150"/>
    </source>
</evidence>
<comment type="subcellular location">
    <subcellularLocation>
        <location evidence="1">Periplasm</location>
    </subcellularLocation>
</comment>
<gene>
    <name evidence="8" type="ORF">DFQ59_102207</name>
</gene>
<dbReference type="Pfam" id="PF17188">
    <property type="entry name" value="MucB_RseB_C"/>
    <property type="match status" value="1"/>
</dbReference>
<keyword evidence="3 5" id="KW-0732">Signal</keyword>
<dbReference type="EMBL" id="QPJY01000002">
    <property type="protein sequence ID" value="RCX31860.1"/>
    <property type="molecule type" value="Genomic_DNA"/>
</dbReference>
<dbReference type="InterPro" id="IPR038484">
    <property type="entry name" value="MucB/RseB_C_sf"/>
</dbReference>
<protein>
    <submittedName>
        <fullName evidence="8">MucB/RseB-like sigma(E) regulatory protein</fullName>
    </submittedName>
</protein>
<evidence type="ECO:0000313" key="9">
    <source>
        <dbReference type="Proteomes" id="UP000252707"/>
    </source>
</evidence>
<dbReference type="GO" id="GO:0045152">
    <property type="term" value="F:antisigma factor binding"/>
    <property type="evidence" value="ECO:0007669"/>
    <property type="project" value="TreeGrafter"/>
</dbReference>
<keyword evidence="9" id="KW-1185">Reference proteome</keyword>
<feature type="chain" id="PRO_5016936216" evidence="5">
    <location>
        <begin position="26"/>
        <end position="333"/>
    </location>
</feature>
<comment type="caution">
    <text evidence="8">The sequence shown here is derived from an EMBL/GenBank/DDBJ whole genome shotgun (WGS) entry which is preliminary data.</text>
</comment>
<accession>A0A369CCY3</accession>
<evidence type="ECO:0000256" key="3">
    <source>
        <dbReference type="ARBA" id="ARBA00022729"/>
    </source>
</evidence>
<evidence type="ECO:0000259" key="7">
    <source>
        <dbReference type="Pfam" id="PF17188"/>
    </source>
</evidence>
<sequence length="333" mass="36586">MFRTGSSLGRILLAALLAACAQAVAADSDPGPQSIIAHMAEATRTLNYEGTFVYSHENRLETVRVIHAFQSGRVRERLIHLNGTPREVLRDESGVTCIYPDARSVVVERNPPGEILQPAQDMDVERLARHYRLSLGARARIAGRDAQEVAIDPRDGYRYGYRLWVDRDSGLLLRSDLVDRGGELLEQILFVTLEVRDEIPDSALEPTIGVKGWSWFDESGRSSPEQGLDEGWSAHWLPPGFEPTTRSVRRLQRVPGPVRYLGFSDGLASVSVYIQEQSMVTEGGGSVASLGAAHAFSVAVEGHQVTVVGEVPAETVERVANSVRRTATESRDD</sequence>
<dbReference type="Pfam" id="PF03888">
    <property type="entry name" value="MucB_RseB"/>
    <property type="match status" value="1"/>
</dbReference>
<dbReference type="RefSeq" id="WP_114278699.1">
    <property type="nucleotide sequence ID" value="NZ_QPJY01000002.1"/>
</dbReference>
<feature type="signal peptide" evidence="5">
    <location>
        <begin position="1"/>
        <end position="25"/>
    </location>
</feature>
<evidence type="ECO:0000259" key="6">
    <source>
        <dbReference type="Pfam" id="PF03888"/>
    </source>
</evidence>
<dbReference type="PANTHER" id="PTHR38782">
    <property type="match status" value="1"/>
</dbReference>
<feature type="domain" description="MucB/RseB N-terminal" evidence="6">
    <location>
        <begin position="33"/>
        <end position="207"/>
    </location>
</feature>
<keyword evidence="4" id="KW-0574">Periplasm</keyword>
<dbReference type="InterPro" id="IPR033434">
    <property type="entry name" value="MucB/RseB_N"/>
</dbReference>
<evidence type="ECO:0000256" key="4">
    <source>
        <dbReference type="ARBA" id="ARBA00022764"/>
    </source>
</evidence>
<dbReference type="GO" id="GO:0030288">
    <property type="term" value="C:outer membrane-bounded periplasmic space"/>
    <property type="evidence" value="ECO:0007669"/>
    <property type="project" value="TreeGrafter"/>
</dbReference>
<organism evidence="8 9">
    <name type="scientific">Thioalbus denitrificans</name>
    <dbReference type="NCBI Taxonomy" id="547122"/>
    <lineage>
        <taxon>Bacteria</taxon>
        <taxon>Pseudomonadati</taxon>
        <taxon>Pseudomonadota</taxon>
        <taxon>Gammaproteobacteria</taxon>
        <taxon>Chromatiales</taxon>
        <taxon>Ectothiorhodospiraceae</taxon>
        <taxon>Thioalbus</taxon>
    </lineage>
</organism>
<dbReference type="InterPro" id="IPR005588">
    <property type="entry name" value="MucB_RseB"/>
</dbReference>
<dbReference type="InterPro" id="IPR033436">
    <property type="entry name" value="MucB/RseB_C"/>
</dbReference>
<dbReference type="PANTHER" id="PTHR38782:SF1">
    <property type="entry name" value="SIGMA-E FACTOR REGULATORY PROTEIN RSEB"/>
    <property type="match status" value="1"/>
</dbReference>
<evidence type="ECO:0000256" key="1">
    <source>
        <dbReference type="ARBA" id="ARBA00004418"/>
    </source>
</evidence>
<comment type="similarity">
    <text evidence="2">Belongs to the RseB family.</text>
</comment>
<proteinExistence type="inferred from homology"/>
<dbReference type="Gene3D" id="2.50.20.10">
    <property type="entry name" value="Lipoprotein localisation LolA/LolB/LppX"/>
    <property type="match status" value="1"/>
</dbReference>
<dbReference type="Proteomes" id="UP000252707">
    <property type="component" value="Unassembled WGS sequence"/>
</dbReference>
<dbReference type="OrthoDB" id="7067274at2"/>
<dbReference type="Gene3D" id="3.30.200.100">
    <property type="entry name" value="MucB/RseB, C-terminal domain"/>
    <property type="match status" value="1"/>
</dbReference>
<dbReference type="GO" id="GO:0032885">
    <property type="term" value="P:regulation of polysaccharide biosynthetic process"/>
    <property type="evidence" value="ECO:0007669"/>
    <property type="project" value="TreeGrafter"/>
</dbReference>
<reference evidence="8 9" key="1">
    <citation type="submission" date="2018-07" db="EMBL/GenBank/DDBJ databases">
        <title>Genomic Encyclopedia of Type Strains, Phase IV (KMG-IV): sequencing the most valuable type-strain genomes for metagenomic binning, comparative biology and taxonomic classification.</title>
        <authorList>
            <person name="Goeker M."/>
        </authorList>
    </citation>
    <scope>NUCLEOTIDE SEQUENCE [LARGE SCALE GENOMIC DNA]</scope>
    <source>
        <strain evidence="8 9">DSM 26407</strain>
    </source>
</reference>